<accession>A0A4Y1RJK1</accession>
<sequence>MRNTLRYLVKGKSNLETLSAWVSPNLLDHRSPRDCGHPPWILIQWFKKINLGGRSVTSSAGQESCGPSAKRDPVKEIGKKQSLSFRYWCVKVKSSYPFYLSTIPLLYGNESESLHKVSIWDFVQIVVVATCVRGSRFCSLRASAAVSVGDYCSGESKENYTAHSPYDANLIQLFNLLYTKVPPTGFGLGSTGKGQNQANGLALCRGDVSSQDCKTCVVEASKEIGERCPSGKGAIIWHDNCLFKYSNVKFAGKVDYKNKFSLWNGYKVDDPTPFNAKVKELLSGLSTKASSNPKFYATGELVLSSSETLYGLTQCTRDLYNSDCKKCLDDAISELPNCCDGQRGGRVVGGSCNFRYELHPIVDP</sequence>
<evidence type="ECO:0000256" key="1">
    <source>
        <dbReference type="ARBA" id="ARBA00004613"/>
    </source>
</evidence>
<dbReference type="FunFam" id="3.30.430.20:FF:000002">
    <property type="entry name" value="Cysteine-rich receptor-like protein kinase 10"/>
    <property type="match status" value="1"/>
</dbReference>
<evidence type="ECO:0000256" key="5">
    <source>
        <dbReference type="ARBA" id="ARBA00038515"/>
    </source>
</evidence>
<dbReference type="Pfam" id="PF01657">
    <property type="entry name" value="Stress-antifung"/>
    <property type="match status" value="2"/>
</dbReference>
<dbReference type="AlphaFoldDB" id="A0A4Y1RJK1"/>
<evidence type="ECO:0000256" key="4">
    <source>
        <dbReference type="ARBA" id="ARBA00022737"/>
    </source>
</evidence>
<dbReference type="InterPro" id="IPR050581">
    <property type="entry name" value="CRR_secretory_protein"/>
</dbReference>
<feature type="domain" description="Gnk2-homologous" evidence="6">
    <location>
        <begin position="256"/>
        <end position="361"/>
    </location>
</feature>
<dbReference type="PANTHER" id="PTHR32411:SF43">
    <property type="entry name" value="CYSTEINE-RICH REPEAT SECRETORY PROTEIN 38"/>
    <property type="match status" value="1"/>
</dbReference>
<dbReference type="GO" id="GO:0005576">
    <property type="term" value="C:extracellular region"/>
    <property type="evidence" value="ECO:0007669"/>
    <property type="project" value="UniProtKB-SubCell"/>
</dbReference>
<dbReference type="PANTHER" id="PTHR32411">
    <property type="entry name" value="CYSTEINE-RICH REPEAT SECRETORY PROTEIN 38-RELATED"/>
    <property type="match status" value="1"/>
</dbReference>
<keyword evidence="7" id="KW-0808">Transferase</keyword>
<dbReference type="InterPro" id="IPR038408">
    <property type="entry name" value="GNK2_sf"/>
</dbReference>
<organism evidence="7">
    <name type="scientific">Prunus dulcis</name>
    <name type="common">Almond</name>
    <name type="synonym">Amygdalus dulcis</name>
    <dbReference type="NCBI Taxonomy" id="3755"/>
    <lineage>
        <taxon>Eukaryota</taxon>
        <taxon>Viridiplantae</taxon>
        <taxon>Streptophyta</taxon>
        <taxon>Embryophyta</taxon>
        <taxon>Tracheophyta</taxon>
        <taxon>Spermatophyta</taxon>
        <taxon>Magnoliopsida</taxon>
        <taxon>eudicotyledons</taxon>
        <taxon>Gunneridae</taxon>
        <taxon>Pentapetalae</taxon>
        <taxon>rosids</taxon>
        <taxon>fabids</taxon>
        <taxon>Rosales</taxon>
        <taxon>Rosaceae</taxon>
        <taxon>Amygdaloideae</taxon>
        <taxon>Amygdaleae</taxon>
        <taxon>Prunus</taxon>
    </lineage>
</organism>
<proteinExistence type="inferred from homology"/>
<gene>
    <name evidence="7" type="ORF">Prudu_015668</name>
</gene>
<reference evidence="7" key="1">
    <citation type="journal article" date="2019" name="Science">
        <title>Mutation of a bHLH transcription factor allowed almond domestication.</title>
        <authorList>
            <person name="Sanchez-Perez R."/>
            <person name="Pavan S."/>
            <person name="Mazzeo R."/>
            <person name="Moldovan C."/>
            <person name="Aiese Cigliano R."/>
            <person name="Del Cueto J."/>
            <person name="Ricciardi F."/>
            <person name="Lotti C."/>
            <person name="Ricciardi L."/>
            <person name="Dicenta F."/>
            <person name="Lopez-Marques R.L."/>
            <person name="Lindberg Moller B."/>
        </authorList>
    </citation>
    <scope>NUCLEOTIDE SEQUENCE</scope>
</reference>
<keyword evidence="7" id="KW-0675">Receptor</keyword>
<keyword evidence="7" id="KW-0418">Kinase</keyword>
<protein>
    <submittedName>
        <fullName evidence="7">Receptor-like protein kinase-related family protein</fullName>
    </submittedName>
</protein>
<evidence type="ECO:0000313" key="7">
    <source>
        <dbReference type="EMBL" id="BBH04510.1"/>
    </source>
</evidence>
<comment type="similarity">
    <text evidence="5">Belongs to the cysteine-rich repeat secretory protein family.</text>
</comment>
<dbReference type="CDD" id="cd23509">
    <property type="entry name" value="Gnk2-like"/>
    <property type="match status" value="2"/>
</dbReference>
<feature type="domain" description="Gnk2-homologous" evidence="6">
    <location>
        <begin position="148"/>
        <end position="250"/>
    </location>
</feature>
<dbReference type="Gene3D" id="3.30.430.20">
    <property type="entry name" value="Gnk2 domain, C-X8-C-X2-C motif"/>
    <property type="match status" value="2"/>
</dbReference>
<dbReference type="GO" id="GO:0016301">
    <property type="term" value="F:kinase activity"/>
    <property type="evidence" value="ECO:0007669"/>
    <property type="project" value="UniProtKB-KW"/>
</dbReference>
<evidence type="ECO:0000256" key="2">
    <source>
        <dbReference type="ARBA" id="ARBA00022525"/>
    </source>
</evidence>
<keyword evidence="3" id="KW-0732">Signal</keyword>
<dbReference type="PROSITE" id="PS51473">
    <property type="entry name" value="GNK2"/>
    <property type="match status" value="2"/>
</dbReference>
<name>A0A4Y1RJK1_PRUDU</name>
<dbReference type="EMBL" id="AP019302">
    <property type="protein sequence ID" value="BBH04510.1"/>
    <property type="molecule type" value="Genomic_DNA"/>
</dbReference>
<comment type="subcellular location">
    <subcellularLocation>
        <location evidence="1">Secreted</location>
    </subcellularLocation>
</comment>
<evidence type="ECO:0000259" key="6">
    <source>
        <dbReference type="PROSITE" id="PS51473"/>
    </source>
</evidence>
<keyword evidence="4" id="KW-0677">Repeat</keyword>
<dbReference type="InterPro" id="IPR002902">
    <property type="entry name" value="GNK2"/>
</dbReference>
<evidence type="ECO:0000256" key="3">
    <source>
        <dbReference type="ARBA" id="ARBA00022729"/>
    </source>
</evidence>
<keyword evidence="2" id="KW-0964">Secreted</keyword>